<reference evidence="2" key="1">
    <citation type="journal article" date="2022" name="bioRxiv">
        <title>Sequencing and chromosome-scale assembly of the giantPleurodeles waltlgenome.</title>
        <authorList>
            <person name="Brown T."/>
            <person name="Elewa A."/>
            <person name="Iarovenko S."/>
            <person name="Subramanian E."/>
            <person name="Araus A.J."/>
            <person name="Petzold A."/>
            <person name="Susuki M."/>
            <person name="Suzuki K.-i.T."/>
            <person name="Hayashi T."/>
            <person name="Toyoda A."/>
            <person name="Oliveira C."/>
            <person name="Osipova E."/>
            <person name="Leigh N.D."/>
            <person name="Simon A."/>
            <person name="Yun M.H."/>
        </authorList>
    </citation>
    <scope>NUCLEOTIDE SEQUENCE</scope>
    <source>
        <strain evidence="2">20211129_DDA</strain>
        <tissue evidence="2">Liver</tissue>
    </source>
</reference>
<gene>
    <name evidence="2" type="ORF">NDU88_005921</name>
</gene>
<proteinExistence type="predicted"/>
<dbReference type="AlphaFoldDB" id="A0AAV7QG45"/>
<evidence type="ECO:0000313" key="3">
    <source>
        <dbReference type="Proteomes" id="UP001066276"/>
    </source>
</evidence>
<organism evidence="2 3">
    <name type="scientific">Pleurodeles waltl</name>
    <name type="common">Iberian ribbed newt</name>
    <dbReference type="NCBI Taxonomy" id="8319"/>
    <lineage>
        <taxon>Eukaryota</taxon>
        <taxon>Metazoa</taxon>
        <taxon>Chordata</taxon>
        <taxon>Craniata</taxon>
        <taxon>Vertebrata</taxon>
        <taxon>Euteleostomi</taxon>
        <taxon>Amphibia</taxon>
        <taxon>Batrachia</taxon>
        <taxon>Caudata</taxon>
        <taxon>Salamandroidea</taxon>
        <taxon>Salamandridae</taxon>
        <taxon>Pleurodelinae</taxon>
        <taxon>Pleurodeles</taxon>
    </lineage>
</organism>
<protein>
    <submittedName>
        <fullName evidence="2">Uncharacterized protein</fullName>
    </submittedName>
</protein>
<accession>A0AAV7QG45</accession>
<dbReference type="EMBL" id="JANPWB010000010">
    <property type="protein sequence ID" value="KAJ1139551.1"/>
    <property type="molecule type" value="Genomic_DNA"/>
</dbReference>
<feature type="region of interest" description="Disordered" evidence="1">
    <location>
        <begin position="1"/>
        <end position="73"/>
    </location>
</feature>
<comment type="caution">
    <text evidence="2">The sequence shown here is derived from an EMBL/GenBank/DDBJ whole genome shotgun (WGS) entry which is preliminary data.</text>
</comment>
<dbReference type="Proteomes" id="UP001066276">
    <property type="component" value="Chromosome 6"/>
</dbReference>
<evidence type="ECO:0000256" key="1">
    <source>
        <dbReference type="SAM" id="MobiDB-lite"/>
    </source>
</evidence>
<sequence length="155" mass="16595">MHRAPHRACQRTRHQKLQVSQASPGKETRRDAMAKEEGQRPRGPHCASRGPCSPNCPNCSSNPTDSRESGLTGCGLRGAGSVINSLSLALLHPCRPPEVQSVAPESRVWPQSTAVTMSPPTAICFGVGWTFGDAVTSGSALPVSRSRRPQWMRAA</sequence>
<name>A0AAV7QG45_PLEWA</name>
<evidence type="ECO:0000313" key="2">
    <source>
        <dbReference type="EMBL" id="KAJ1139551.1"/>
    </source>
</evidence>
<feature type="compositionally biased region" description="Basic and acidic residues" evidence="1">
    <location>
        <begin position="26"/>
        <end position="40"/>
    </location>
</feature>
<feature type="compositionally biased region" description="Basic residues" evidence="1">
    <location>
        <begin position="1"/>
        <end position="16"/>
    </location>
</feature>
<feature type="compositionally biased region" description="Low complexity" evidence="1">
    <location>
        <begin position="51"/>
        <end position="63"/>
    </location>
</feature>
<keyword evidence="3" id="KW-1185">Reference proteome</keyword>